<dbReference type="EMBL" id="JACEHE010000046">
    <property type="protein sequence ID" value="MBA2951423.1"/>
    <property type="molecule type" value="Genomic_DNA"/>
</dbReference>
<dbReference type="RefSeq" id="WP_181662342.1">
    <property type="nucleotide sequence ID" value="NZ_JACEHE010000046.1"/>
</dbReference>
<evidence type="ECO:0000256" key="1">
    <source>
        <dbReference type="SAM" id="Phobius"/>
    </source>
</evidence>
<accession>A0A7W0ID79</accession>
<evidence type="ECO:0000313" key="2">
    <source>
        <dbReference type="EMBL" id="MBA2951423.1"/>
    </source>
</evidence>
<keyword evidence="1" id="KW-0472">Membrane</keyword>
<sequence>MVTDGVWAVALAAAGATFVVLEGRALLRRERTLSAFLRRLAGIDPRRPWRPVGIAVIAGFCAWLASHLIFGV</sequence>
<feature type="transmembrane region" description="Helical" evidence="1">
    <location>
        <begin position="6"/>
        <end position="27"/>
    </location>
</feature>
<gene>
    <name evidence="2" type="ORF">H1D24_38180</name>
</gene>
<proteinExistence type="predicted"/>
<comment type="caution">
    <text evidence="2">The sequence shown here is derived from an EMBL/GenBank/DDBJ whole genome shotgun (WGS) entry which is preliminary data.</text>
</comment>
<reference evidence="2 3" key="1">
    <citation type="submission" date="2020-07" db="EMBL/GenBank/DDBJ databases">
        <title>Streptomyces isolated from Indian soil.</title>
        <authorList>
            <person name="Mandal S."/>
            <person name="Maiti P.K."/>
        </authorList>
    </citation>
    <scope>NUCLEOTIDE SEQUENCE [LARGE SCALE GENOMIC DNA]</scope>
    <source>
        <strain evidence="2 3">PSKA28</strain>
    </source>
</reference>
<dbReference type="AlphaFoldDB" id="A0A7W0ID79"/>
<dbReference type="Proteomes" id="UP000545761">
    <property type="component" value="Unassembled WGS sequence"/>
</dbReference>
<name>A0A7W0ID79_9ACTN</name>
<keyword evidence="1" id="KW-1133">Transmembrane helix</keyword>
<keyword evidence="1" id="KW-0812">Transmembrane</keyword>
<organism evidence="2 3">
    <name type="scientific">Streptomyces himalayensis subsp. himalayensis</name>
    <dbReference type="NCBI Taxonomy" id="2756131"/>
    <lineage>
        <taxon>Bacteria</taxon>
        <taxon>Bacillati</taxon>
        <taxon>Actinomycetota</taxon>
        <taxon>Actinomycetes</taxon>
        <taxon>Kitasatosporales</taxon>
        <taxon>Streptomycetaceae</taxon>
        <taxon>Streptomyces</taxon>
        <taxon>Streptomyces himalayensis</taxon>
    </lineage>
</organism>
<protein>
    <submittedName>
        <fullName evidence="2">Uncharacterized protein</fullName>
    </submittedName>
</protein>
<evidence type="ECO:0000313" key="3">
    <source>
        <dbReference type="Proteomes" id="UP000545761"/>
    </source>
</evidence>
<feature type="transmembrane region" description="Helical" evidence="1">
    <location>
        <begin position="48"/>
        <end position="70"/>
    </location>
</feature>